<protein>
    <submittedName>
        <fullName evidence="3">Type IX secretion system protein PorQ</fullName>
    </submittedName>
</protein>
<dbReference type="AlphaFoldDB" id="A0A5C6RTX8"/>
<dbReference type="EMBL" id="VOOS01000002">
    <property type="protein sequence ID" value="TXB65936.1"/>
    <property type="molecule type" value="Genomic_DNA"/>
</dbReference>
<proteinExistence type="predicted"/>
<sequence length="372" mass="41626">MKNLLIVFLAIICLPAFSQNGGDNTYEFLNVPVSARVGALGGTAIAIKDGDANLGLNNPSLLSPDMHSTVSLTYLNYFADINYGFVSYTSDFKKLGTFSTGLKYISYGKFTEADEGGNVLGEFSVGEYALVLGWGKSIDTSFSVGANLKPIYSNLYTYNSFGLAADFSATYQFHKRQITTALVVKNIGSQITTYADNGEREPLPFEVQFGISKKLKYVPLRLSLTLNNLENWNLAYNDSTYLTNSNTNLSEEEKDERNKSSFLKESLRHIVLGAEIIPSKNFNLRFGFNFKRRSELAIEEKPGLVGFSWGVGFRLNRFQINYGSARYHLAGSSNHITISTNISQSYKRDIKVYKEPKEKKEKKSKKNKEEEI</sequence>
<evidence type="ECO:0000313" key="4">
    <source>
        <dbReference type="Proteomes" id="UP000321721"/>
    </source>
</evidence>
<keyword evidence="2" id="KW-0732">Signal</keyword>
<name>A0A5C6RTX8_9FLAO</name>
<evidence type="ECO:0000256" key="1">
    <source>
        <dbReference type="SAM" id="MobiDB-lite"/>
    </source>
</evidence>
<organism evidence="3 4">
    <name type="scientific">Vicingus serpentipes</name>
    <dbReference type="NCBI Taxonomy" id="1926625"/>
    <lineage>
        <taxon>Bacteria</taxon>
        <taxon>Pseudomonadati</taxon>
        <taxon>Bacteroidota</taxon>
        <taxon>Flavobacteriia</taxon>
        <taxon>Flavobacteriales</taxon>
        <taxon>Vicingaceae</taxon>
        <taxon>Vicingus</taxon>
    </lineage>
</organism>
<dbReference type="OrthoDB" id="9809953at2"/>
<dbReference type="NCBIfam" id="NF033709">
    <property type="entry name" value="PorV_fam"/>
    <property type="match status" value="1"/>
</dbReference>
<evidence type="ECO:0000256" key="2">
    <source>
        <dbReference type="SAM" id="SignalP"/>
    </source>
</evidence>
<evidence type="ECO:0000313" key="3">
    <source>
        <dbReference type="EMBL" id="TXB65936.1"/>
    </source>
</evidence>
<accession>A0A5C6RTX8</accession>
<dbReference type="NCBIfam" id="NF033711">
    <property type="entry name" value="T9SS_PorQ"/>
    <property type="match status" value="1"/>
</dbReference>
<comment type="caution">
    <text evidence="3">The sequence shown here is derived from an EMBL/GenBank/DDBJ whole genome shotgun (WGS) entry which is preliminary data.</text>
</comment>
<feature type="signal peptide" evidence="2">
    <location>
        <begin position="1"/>
        <end position="18"/>
    </location>
</feature>
<gene>
    <name evidence="3" type="primary">porQ</name>
    <name evidence="3" type="ORF">FRY74_05035</name>
</gene>
<feature type="chain" id="PRO_5023041293" evidence="2">
    <location>
        <begin position="19"/>
        <end position="372"/>
    </location>
</feature>
<keyword evidence="4" id="KW-1185">Reference proteome</keyword>
<reference evidence="3 4" key="1">
    <citation type="submission" date="2019-08" db="EMBL/GenBank/DDBJ databases">
        <title>Genome of Vicingus serpentipes NCIMB 15042.</title>
        <authorList>
            <person name="Bowman J.P."/>
        </authorList>
    </citation>
    <scope>NUCLEOTIDE SEQUENCE [LARGE SCALE GENOMIC DNA]</scope>
    <source>
        <strain evidence="3 4">NCIMB 15042</strain>
    </source>
</reference>
<feature type="region of interest" description="Disordered" evidence="1">
    <location>
        <begin position="353"/>
        <end position="372"/>
    </location>
</feature>
<dbReference type="RefSeq" id="WP_147099250.1">
    <property type="nucleotide sequence ID" value="NZ_VOOS01000002.1"/>
</dbReference>
<dbReference type="Proteomes" id="UP000321721">
    <property type="component" value="Unassembled WGS sequence"/>
</dbReference>